<dbReference type="AlphaFoldDB" id="A0A5C8Z592"/>
<evidence type="ECO:0000256" key="5">
    <source>
        <dbReference type="ARBA" id="ARBA00022989"/>
    </source>
</evidence>
<evidence type="ECO:0000256" key="6">
    <source>
        <dbReference type="ARBA" id="ARBA00023136"/>
    </source>
</evidence>
<dbReference type="InterPro" id="IPR051393">
    <property type="entry name" value="ABC_transporter_permease"/>
</dbReference>
<keyword evidence="2" id="KW-0813">Transport</keyword>
<dbReference type="SUPFAM" id="SSF161098">
    <property type="entry name" value="MetI-like"/>
    <property type="match status" value="1"/>
</dbReference>
<dbReference type="PANTHER" id="PTHR30193">
    <property type="entry name" value="ABC TRANSPORTER PERMEASE PROTEIN"/>
    <property type="match status" value="1"/>
</dbReference>
<dbReference type="GO" id="GO:0055085">
    <property type="term" value="P:transmembrane transport"/>
    <property type="evidence" value="ECO:0007669"/>
    <property type="project" value="InterPro"/>
</dbReference>
<sequence>MPGTDRAFWILVGPFFAGLAVFSVLPILWSAYLSFTEARGSLTPVRFVGVDNYLRFLTDQAFIQSLVTFGVFAVFIVPVTMACSLGLALLLHELPAAQALLRSVFFIPLACSYVVASLIWKLGLFSGLPSGVANTALSAVGLEPISTWLAQSPYWWVVLVTVRLWLQVGFYMLLFLAGLQRIPKTMYEAAAIDGLSAGPRRFFSMTWPQLRPTVAAVLLLLLVAAFQAFDEFINLLPKNPDTRPPLVYLYQVALGGDRDFGLGSAGSLILTAIMVVVALGQNYFFGFAAAEDRTKRRSRRARRTGTPS</sequence>
<feature type="domain" description="ABC transmembrane type-1" evidence="8">
    <location>
        <begin position="66"/>
        <end position="281"/>
    </location>
</feature>
<keyword evidence="6 7" id="KW-0472">Membrane</keyword>
<dbReference type="PANTHER" id="PTHR30193:SF37">
    <property type="entry name" value="INNER MEMBRANE ABC TRANSPORTER PERMEASE PROTEIN YCJO"/>
    <property type="match status" value="1"/>
</dbReference>
<evidence type="ECO:0000256" key="2">
    <source>
        <dbReference type="ARBA" id="ARBA00022448"/>
    </source>
</evidence>
<gene>
    <name evidence="9" type="ORF">FMM08_20920</name>
</gene>
<reference evidence="9 10" key="1">
    <citation type="submission" date="2019-07" db="EMBL/GenBank/DDBJ databases">
        <title>Quadrisphaera sp. strain DD2A genome sequencing and assembly.</title>
        <authorList>
            <person name="Kim I."/>
        </authorList>
    </citation>
    <scope>NUCLEOTIDE SEQUENCE [LARGE SCALE GENOMIC DNA]</scope>
    <source>
        <strain evidence="9 10">DD2A</strain>
    </source>
</reference>
<dbReference type="GO" id="GO:0005886">
    <property type="term" value="C:plasma membrane"/>
    <property type="evidence" value="ECO:0007669"/>
    <property type="project" value="UniProtKB-SubCell"/>
</dbReference>
<dbReference type="EMBL" id="VKAC01000016">
    <property type="protein sequence ID" value="TXR52291.1"/>
    <property type="molecule type" value="Genomic_DNA"/>
</dbReference>
<comment type="caution">
    <text evidence="9">The sequence shown here is derived from an EMBL/GenBank/DDBJ whole genome shotgun (WGS) entry which is preliminary data.</text>
</comment>
<feature type="transmembrane region" description="Helical" evidence="7">
    <location>
        <begin position="103"/>
        <end position="120"/>
    </location>
</feature>
<feature type="transmembrane region" description="Helical" evidence="7">
    <location>
        <begin position="268"/>
        <end position="290"/>
    </location>
</feature>
<feature type="transmembrane region" description="Helical" evidence="7">
    <location>
        <begin position="7"/>
        <end position="32"/>
    </location>
</feature>
<organism evidence="9 10">
    <name type="scientific">Quadrisphaera setariae</name>
    <dbReference type="NCBI Taxonomy" id="2593304"/>
    <lineage>
        <taxon>Bacteria</taxon>
        <taxon>Bacillati</taxon>
        <taxon>Actinomycetota</taxon>
        <taxon>Actinomycetes</taxon>
        <taxon>Kineosporiales</taxon>
        <taxon>Kineosporiaceae</taxon>
        <taxon>Quadrisphaera</taxon>
    </lineage>
</organism>
<feature type="transmembrane region" description="Helical" evidence="7">
    <location>
        <begin position="62"/>
        <end position="91"/>
    </location>
</feature>
<comment type="subcellular location">
    <subcellularLocation>
        <location evidence="1">Cell membrane</location>
        <topology evidence="1">Multi-pass membrane protein</topology>
    </subcellularLocation>
</comment>
<dbReference type="InterPro" id="IPR035906">
    <property type="entry name" value="MetI-like_sf"/>
</dbReference>
<feature type="transmembrane region" description="Helical" evidence="7">
    <location>
        <begin position="210"/>
        <end position="229"/>
    </location>
</feature>
<dbReference type="InterPro" id="IPR000515">
    <property type="entry name" value="MetI-like"/>
</dbReference>
<dbReference type="Gene3D" id="1.10.3720.10">
    <property type="entry name" value="MetI-like"/>
    <property type="match status" value="1"/>
</dbReference>
<keyword evidence="3" id="KW-1003">Cell membrane</keyword>
<evidence type="ECO:0000256" key="1">
    <source>
        <dbReference type="ARBA" id="ARBA00004651"/>
    </source>
</evidence>
<keyword evidence="5 7" id="KW-1133">Transmembrane helix</keyword>
<keyword evidence="4 7" id="KW-0812">Transmembrane</keyword>
<name>A0A5C8Z592_9ACTN</name>
<keyword evidence="10" id="KW-1185">Reference proteome</keyword>
<evidence type="ECO:0000313" key="10">
    <source>
        <dbReference type="Proteomes" id="UP000321234"/>
    </source>
</evidence>
<dbReference type="Proteomes" id="UP000321234">
    <property type="component" value="Unassembled WGS sequence"/>
</dbReference>
<dbReference type="OrthoDB" id="9804439at2"/>
<evidence type="ECO:0000256" key="4">
    <source>
        <dbReference type="ARBA" id="ARBA00022692"/>
    </source>
</evidence>
<feature type="transmembrane region" description="Helical" evidence="7">
    <location>
        <begin position="154"/>
        <end position="177"/>
    </location>
</feature>
<accession>A0A5C8Z592</accession>
<dbReference type="PROSITE" id="PS50928">
    <property type="entry name" value="ABC_TM1"/>
    <property type="match status" value="1"/>
</dbReference>
<evidence type="ECO:0000256" key="7">
    <source>
        <dbReference type="SAM" id="Phobius"/>
    </source>
</evidence>
<evidence type="ECO:0000259" key="8">
    <source>
        <dbReference type="PROSITE" id="PS50928"/>
    </source>
</evidence>
<evidence type="ECO:0000256" key="3">
    <source>
        <dbReference type="ARBA" id="ARBA00022475"/>
    </source>
</evidence>
<proteinExistence type="predicted"/>
<protein>
    <submittedName>
        <fullName evidence="9">Sugar ABC transporter permease</fullName>
    </submittedName>
</protein>
<evidence type="ECO:0000313" key="9">
    <source>
        <dbReference type="EMBL" id="TXR52291.1"/>
    </source>
</evidence>